<dbReference type="EMBL" id="BLAY01000153">
    <property type="protein sequence ID" value="GET42204.1"/>
    <property type="molecule type" value="Genomic_DNA"/>
</dbReference>
<protein>
    <submittedName>
        <fullName evidence="1">Uncharacterized protein</fullName>
    </submittedName>
</protein>
<evidence type="ECO:0000313" key="1">
    <source>
        <dbReference type="EMBL" id="GET42204.1"/>
    </source>
</evidence>
<reference evidence="1" key="1">
    <citation type="submission" date="2019-10" db="EMBL/GenBank/DDBJ databases">
        <title>Draft genome sequece of Microseira wollei NIES-4236.</title>
        <authorList>
            <person name="Yamaguchi H."/>
            <person name="Suzuki S."/>
            <person name="Kawachi M."/>
        </authorList>
    </citation>
    <scope>NUCLEOTIDE SEQUENCE</scope>
    <source>
        <strain evidence="1">NIES-4236</strain>
    </source>
</reference>
<organism evidence="1 2">
    <name type="scientific">Microseira wollei NIES-4236</name>
    <dbReference type="NCBI Taxonomy" id="2530354"/>
    <lineage>
        <taxon>Bacteria</taxon>
        <taxon>Bacillati</taxon>
        <taxon>Cyanobacteriota</taxon>
        <taxon>Cyanophyceae</taxon>
        <taxon>Oscillatoriophycideae</taxon>
        <taxon>Aerosakkonematales</taxon>
        <taxon>Aerosakkonemataceae</taxon>
        <taxon>Microseira</taxon>
    </lineage>
</organism>
<keyword evidence="2" id="KW-1185">Reference proteome</keyword>
<gene>
    <name evidence="1" type="ORF">MiSe_70180</name>
</gene>
<accession>A0AAV3WLW9</accession>
<sequence>MGNSTDMILRKHQSFYEKSLVWQPEIYKETLVMASTCVSPVLLLWRNRETRTLGDQMLLCLWENLATVSRTVAYNPTNYTEDTNVAISNSKSPNRILLPTVRNTGFEG</sequence>
<comment type="caution">
    <text evidence="1">The sequence shown here is derived from an EMBL/GenBank/DDBJ whole genome shotgun (WGS) entry which is preliminary data.</text>
</comment>
<name>A0AAV3WLW9_9CYAN</name>
<dbReference type="Proteomes" id="UP001050975">
    <property type="component" value="Unassembled WGS sequence"/>
</dbReference>
<dbReference type="AlphaFoldDB" id="A0AAV3WLW9"/>
<evidence type="ECO:0000313" key="2">
    <source>
        <dbReference type="Proteomes" id="UP001050975"/>
    </source>
</evidence>
<proteinExistence type="predicted"/>